<keyword evidence="1" id="KW-0233">DNA recombination</keyword>
<dbReference type="InterPro" id="IPR013762">
    <property type="entry name" value="Integrase-like_cat_sf"/>
</dbReference>
<proteinExistence type="predicted"/>
<sequence length="436" mass="51677">MGNVSSKINSVLNLAYYKGNIVFSYAYFGKTFRYNAFKVPKDCFNAKTKHLKQQDDLYDYLFEIERIENLAKSVNTAIIELMKDKSSNFSLTKKLVDECILRLEKSKLKANSQSGLITDFEEWIEAYKEKKYKEEVLKGREGRKNHPSSKDYTSTKNLLIDFEYDNYSRPIQPQDIDEDFLLELIEYCYLPRESTNTHKYKTEGEMVNKTIQKRLDSLFTFLVGKYGAVPNGIKKPHLDIEKKKVIRLDREELKELENLDIKEERFVKVRNYFLFLCYTGLRFGDFAKLDKTYYDKENNELVLTTNKTNINCRIYLFDKAKRIGEKYNFSFKGYTNQALNRAIKEMLQHYNLYTNVITVDYMQKERKTIELPKNEFISCHTGRKTFISIMIEYGLDTYDLMSMTGHKKIDTLKYYIDLFGIKKREKLKMINAELEK</sequence>
<dbReference type="InterPro" id="IPR002104">
    <property type="entry name" value="Integrase_catalytic"/>
</dbReference>
<protein>
    <submittedName>
        <fullName evidence="3">Tyrosine-type recombinase/integrase</fullName>
    </submittedName>
</protein>
<dbReference type="EMBL" id="WCTY01000005">
    <property type="protein sequence ID" value="KAB4186704.1"/>
    <property type="molecule type" value="Genomic_DNA"/>
</dbReference>
<dbReference type="InterPro" id="IPR011010">
    <property type="entry name" value="DNA_brk_join_enz"/>
</dbReference>
<dbReference type="GO" id="GO:0003677">
    <property type="term" value="F:DNA binding"/>
    <property type="evidence" value="ECO:0007669"/>
    <property type="project" value="InterPro"/>
</dbReference>
<evidence type="ECO:0000313" key="3">
    <source>
        <dbReference type="EMBL" id="KAB4186704.1"/>
    </source>
</evidence>
<reference evidence="3 4" key="1">
    <citation type="journal article" date="2019" name="Nat. Med.">
        <title>A library of human gut bacterial isolates paired with longitudinal multiomics data enables mechanistic microbiome research.</title>
        <authorList>
            <person name="Poyet M."/>
            <person name="Groussin M."/>
            <person name="Gibbons S.M."/>
            <person name="Avila-Pacheco J."/>
            <person name="Jiang X."/>
            <person name="Kearney S.M."/>
            <person name="Perrotta A.R."/>
            <person name="Berdy B."/>
            <person name="Zhao S."/>
            <person name="Lieberman T.D."/>
            <person name="Swanson P.K."/>
            <person name="Smith M."/>
            <person name="Roesemann S."/>
            <person name="Alexander J.E."/>
            <person name="Rich S.A."/>
            <person name="Livny J."/>
            <person name="Vlamakis H."/>
            <person name="Clish C."/>
            <person name="Bullock K."/>
            <person name="Deik A."/>
            <person name="Scott J."/>
            <person name="Pierce K.A."/>
            <person name="Xavier R.J."/>
            <person name="Alm E.J."/>
        </authorList>
    </citation>
    <scope>NUCLEOTIDE SEQUENCE [LARGE SCALE GENOMIC DNA]</scope>
    <source>
        <strain evidence="3 4">BIOML-A19</strain>
    </source>
</reference>
<dbReference type="GO" id="GO:0015074">
    <property type="term" value="P:DNA integration"/>
    <property type="evidence" value="ECO:0007669"/>
    <property type="project" value="InterPro"/>
</dbReference>
<dbReference type="AlphaFoldDB" id="A0A7J5H9K1"/>
<evidence type="ECO:0000256" key="1">
    <source>
        <dbReference type="ARBA" id="ARBA00023172"/>
    </source>
</evidence>
<organism evidence="3 4">
    <name type="scientific">Bacteroides uniformis</name>
    <dbReference type="NCBI Taxonomy" id="820"/>
    <lineage>
        <taxon>Bacteria</taxon>
        <taxon>Pseudomonadati</taxon>
        <taxon>Bacteroidota</taxon>
        <taxon>Bacteroidia</taxon>
        <taxon>Bacteroidales</taxon>
        <taxon>Bacteroidaceae</taxon>
        <taxon>Bacteroides</taxon>
    </lineage>
</organism>
<dbReference type="GO" id="GO:0006310">
    <property type="term" value="P:DNA recombination"/>
    <property type="evidence" value="ECO:0007669"/>
    <property type="project" value="UniProtKB-KW"/>
</dbReference>
<dbReference type="Proteomes" id="UP000487221">
    <property type="component" value="Unassembled WGS sequence"/>
</dbReference>
<dbReference type="Pfam" id="PF00589">
    <property type="entry name" value="Phage_integrase"/>
    <property type="match status" value="1"/>
</dbReference>
<accession>A0A7J5H9K1</accession>
<comment type="caution">
    <text evidence="3">The sequence shown here is derived from an EMBL/GenBank/DDBJ whole genome shotgun (WGS) entry which is preliminary data.</text>
</comment>
<dbReference type="RefSeq" id="WP_120128912.1">
    <property type="nucleotide sequence ID" value="NZ_WCTY01000005.1"/>
</dbReference>
<name>A0A7J5H9K1_BACUN</name>
<feature type="domain" description="Tyr recombinase" evidence="2">
    <location>
        <begin position="241"/>
        <end position="428"/>
    </location>
</feature>
<dbReference type="SUPFAM" id="SSF56349">
    <property type="entry name" value="DNA breaking-rejoining enzymes"/>
    <property type="match status" value="1"/>
</dbReference>
<gene>
    <name evidence="3" type="ORF">GAQ44_03770</name>
</gene>
<evidence type="ECO:0000313" key="4">
    <source>
        <dbReference type="Proteomes" id="UP000487221"/>
    </source>
</evidence>
<evidence type="ECO:0000259" key="2">
    <source>
        <dbReference type="PROSITE" id="PS51898"/>
    </source>
</evidence>
<dbReference type="Gene3D" id="1.10.443.10">
    <property type="entry name" value="Intergrase catalytic core"/>
    <property type="match status" value="1"/>
</dbReference>
<dbReference type="PROSITE" id="PS51898">
    <property type="entry name" value="TYR_RECOMBINASE"/>
    <property type="match status" value="1"/>
</dbReference>